<keyword evidence="6" id="KW-0862">Zinc</keyword>
<dbReference type="Proteomes" id="UP000836402">
    <property type="component" value="Unassembled WGS sequence"/>
</dbReference>
<evidence type="ECO:0000256" key="6">
    <source>
        <dbReference type="ARBA" id="ARBA00022833"/>
    </source>
</evidence>
<dbReference type="GO" id="GO:0006508">
    <property type="term" value="P:proteolysis"/>
    <property type="evidence" value="ECO:0007669"/>
    <property type="project" value="UniProtKB-KW"/>
</dbReference>
<name>A0A177VCU8_9BASI</name>
<dbReference type="PANTHER" id="PTHR47466">
    <property type="match status" value="1"/>
</dbReference>
<evidence type="ECO:0000259" key="10">
    <source>
        <dbReference type="Pfam" id="PF05572"/>
    </source>
</evidence>
<evidence type="ECO:0000256" key="8">
    <source>
        <dbReference type="ARBA" id="ARBA00023157"/>
    </source>
</evidence>
<dbReference type="GO" id="GO:0046872">
    <property type="term" value="F:metal ion binding"/>
    <property type="evidence" value="ECO:0007669"/>
    <property type="project" value="UniProtKB-KW"/>
</dbReference>
<evidence type="ECO:0000256" key="7">
    <source>
        <dbReference type="ARBA" id="ARBA00023049"/>
    </source>
</evidence>
<reference evidence="12" key="1">
    <citation type="submission" date="2016-04" db="EMBL/GenBank/DDBJ databases">
        <authorList>
            <person name="Nguyen H.D."/>
            <person name="Kesanakurti P."/>
            <person name="Cullis J."/>
            <person name="Levesque C.A."/>
            <person name="Hambleton S."/>
        </authorList>
    </citation>
    <scope>NUCLEOTIDE SEQUENCE</scope>
    <source>
        <strain evidence="12">DAOMC 238032</strain>
    </source>
</reference>
<reference evidence="11" key="3">
    <citation type="submission" date="2020-10" db="EMBL/GenBank/DDBJ databases">
        <authorList>
            <person name="Sedaghatjoo S."/>
        </authorList>
    </citation>
    <scope>NUCLEOTIDE SEQUENCE</scope>
    <source>
        <strain evidence="11">AZH3</strain>
    </source>
</reference>
<feature type="chain" id="PRO_5044550312" description="Peptidase M43 pregnancy-associated plasma-A domain-containing protein" evidence="9">
    <location>
        <begin position="21"/>
        <end position="273"/>
    </location>
</feature>
<dbReference type="CDD" id="cd04275">
    <property type="entry name" value="ZnMc_pappalysin_like"/>
    <property type="match status" value="1"/>
</dbReference>
<evidence type="ECO:0000313" key="12">
    <source>
        <dbReference type="EMBL" id="KAE8264791.1"/>
    </source>
</evidence>
<dbReference type="Pfam" id="PF05572">
    <property type="entry name" value="Peptidase_M43"/>
    <property type="match status" value="1"/>
</dbReference>
<evidence type="ECO:0000313" key="11">
    <source>
        <dbReference type="EMBL" id="CAD6955379.1"/>
    </source>
</evidence>
<feature type="domain" description="Peptidase M43 pregnancy-associated plasma-A" evidence="10">
    <location>
        <begin position="185"/>
        <end position="265"/>
    </location>
</feature>
<dbReference type="SUPFAM" id="SSF55486">
    <property type="entry name" value="Metalloproteases ('zincins'), catalytic domain"/>
    <property type="match status" value="1"/>
</dbReference>
<dbReference type="InterPro" id="IPR024079">
    <property type="entry name" value="MetalloPept_cat_dom_sf"/>
</dbReference>
<evidence type="ECO:0000256" key="5">
    <source>
        <dbReference type="ARBA" id="ARBA00022801"/>
    </source>
</evidence>
<keyword evidence="3" id="KW-0479">Metal-binding</keyword>
<evidence type="ECO:0000256" key="3">
    <source>
        <dbReference type="ARBA" id="ARBA00022723"/>
    </source>
</evidence>
<dbReference type="EMBL" id="LWDD02000045">
    <property type="protein sequence ID" value="KAE8264791.1"/>
    <property type="molecule type" value="Genomic_DNA"/>
</dbReference>
<sequence>MRFAVFFASILTLVAVPALATLPTRTCGTTHFDAAAETRNQQFIQAYSRRAVHTPLNRSVPVYWHTIHDGSLGLLSSSQIQSQIDVLNQDYAKAGYSFHLVGSDWTHNADWFYNMFNGSFQERAMKTLLRRGGADTLNIYTMNFNNIVGFSALPQNYASGPWRDGVVIYYATLPGGGFSPFDLGRTATHEIGHWLGLLHVFEGGCSGNGDFVSDTPPQVIMTSGCPSFQDSCPGGGADSIHNFMDYTDDACMNQFTKRQIMRMHALTQTYRGI</sequence>
<keyword evidence="2" id="KW-0645">Protease</keyword>
<comment type="similarity">
    <text evidence="1">Belongs to the peptidase M43B family.</text>
</comment>
<keyword evidence="14" id="KW-1185">Reference proteome</keyword>
<keyword evidence="5" id="KW-0378">Hydrolase</keyword>
<feature type="signal peptide" evidence="9">
    <location>
        <begin position="1"/>
        <end position="20"/>
    </location>
</feature>
<evidence type="ECO:0000256" key="2">
    <source>
        <dbReference type="ARBA" id="ARBA00022670"/>
    </source>
</evidence>
<keyword evidence="4 9" id="KW-0732">Signal</keyword>
<evidence type="ECO:0000313" key="14">
    <source>
        <dbReference type="Proteomes" id="UP000836402"/>
    </source>
</evidence>
<dbReference type="AlphaFoldDB" id="A0A177VCU8"/>
<dbReference type="EMBL" id="CAJHJG010006184">
    <property type="protein sequence ID" value="CAD6955379.1"/>
    <property type="molecule type" value="Genomic_DNA"/>
</dbReference>
<organism evidence="12 13">
    <name type="scientific">Tilletia caries</name>
    <name type="common">wheat bunt fungus</name>
    <dbReference type="NCBI Taxonomy" id="13290"/>
    <lineage>
        <taxon>Eukaryota</taxon>
        <taxon>Fungi</taxon>
        <taxon>Dikarya</taxon>
        <taxon>Basidiomycota</taxon>
        <taxon>Ustilaginomycotina</taxon>
        <taxon>Exobasidiomycetes</taxon>
        <taxon>Tilletiales</taxon>
        <taxon>Tilletiaceae</taxon>
        <taxon>Tilletia</taxon>
    </lineage>
</organism>
<dbReference type="GO" id="GO:0008237">
    <property type="term" value="F:metallopeptidase activity"/>
    <property type="evidence" value="ECO:0007669"/>
    <property type="project" value="UniProtKB-KW"/>
</dbReference>
<proteinExistence type="inferred from homology"/>
<evidence type="ECO:0000313" key="13">
    <source>
        <dbReference type="Proteomes" id="UP000077671"/>
    </source>
</evidence>
<accession>A0A177VCU8</accession>
<dbReference type="Proteomes" id="UP000077671">
    <property type="component" value="Unassembled WGS sequence"/>
</dbReference>
<comment type="caution">
    <text evidence="12">The sequence shown here is derived from an EMBL/GenBank/DDBJ whole genome shotgun (WGS) entry which is preliminary data.</text>
</comment>
<evidence type="ECO:0000256" key="9">
    <source>
        <dbReference type="SAM" id="SignalP"/>
    </source>
</evidence>
<reference evidence="12" key="2">
    <citation type="journal article" date="2019" name="IMA Fungus">
        <title>Genome sequencing and comparison of five Tilletia species to identify candidate genes for the detection of regulated species infecting wheat.</title>
        <authorList>
            <person name="Nguyen H.D.T."/>
            <person name="Sultana T."/>
            <person name="Kesanakurti P."/>
            <person name="Hambleton S."/>
        </authorList>
    </citation>
    <scope>NUCLEOTIDE SEQUENCE</scope>
    <source>
        <strain evidence="12">DAOMC 238032</strain>
    </source>
</reference>
<dbReference type="PANTHER" id="PTHR47466:SF1">
    <property type="entry name" value="METALLOPROTEASE MEP1 (AFU_ORTHOLOGUE AFUA_1G07730)-RELATED"/>
    <property type="match status" value="1"/>
</dbReference>
<dbReference type="Gene3D" id="3.40.390.10">
    <property type="entry name" value="Collagenase (Catalytic Domain)"/>
    <property type="match status" value="1"/>
</dbReference>
<evidence type="ECO:0000256" key="1">
    <source>
        <dbReference type="ARBA" id="ARBA00008721"/>
    </source>
</evidence>
<keyword evidence="7" id="KW-0482">Metalloprotease</keyword>
<gene>
    <name evidence="12" type="ORF">A4X03_0g705</name>
    <name evidence="11" type="ORF">JKIAZH3_G7314</name>
</gene>
<evidence type="ECO:0000256" key="4">
    <source>
        <dbReference type="ARBA" id="ARBA00022729"/>
    </source>
</evidence>
<keyword evidence="8" id="KW-1015">Disulfide bond</keyword>
<dbReference type="InterPro" id="IPR008754">
    <property type="entry name" value="Peptidase_M43"/>
</dbReference>
<protein>
    <recommendedName>
        <fullName evidence="10">Peptidase M43 pregnancy-associated plasma-A domain-containing protein</fullName>
    </recommendedName>
</protein>